<dbReference type="PANTHER" id="PTHR30537:SF5">
    <property type="entry name" value="HTH-TYPE TRANSCRIPTIONAL ACTIVATOR TTDR-RELATED"/>
    <property type="match status" value="1"/>
</dbReference>
<dbReference type="InterPro" id="IPR000847">
    <property type="entry name" value="LysR_HTH_N"/>
</dbReference>
<dbReference type="SUPFAM" id="SSF53850">
    <property type="entry name" value="Periplasmic binding protein-like II"/>
    <property type="match status" value="1"/>
</dbReference>
<dbReference type="Pfam" id="PF03466">
    <property type="entry name" value="LysR_substrate"/>
    <property type="match status" value="1"/>
</dbReference>
<keyword evidence="4" id="KW-0804">Transcription</keyword>
<dbReference type="EMBL" id="JWJH01000012">
    <property type="protein sequence ID" value="KJF67064.1"/>
    <property type="molecule type" value="Genomic_DNA"/>
</dbReference>
<feature type="domain" description="HTH lysR-type" evidence="5">
    <location>
        <begin position="6"/>
        <end position="63"/>
    </location>
</feature>
<keyword evidence="3" id="KW-0238">DNA-binding</keyword>
<protein>
    <submittedName>
        <fullName evidence="6">LysR family transcriptional regulator</fullName>
    </submittedName>
</protein>
<comment type="caution">
    <text evidence="6">The sequence shown here is derived from an EMBL/GenBank/DDBJ whole genome shotgun (WGS) entry which is preliminary data.</text>
</comment>
<dbReference type="CDD" id="cd08422">
    <property type="entry name" value="PBP2_CrgA_like"/>
    <property type="match status" value="1"/>
</dbReference>
<keyword evidence="2" id="KW-0805">Transcription regulation</keyword>
<evidence type="ECO:0000256" key="2">
    <source>
        <dbReference type="ARBA" id="ARBA00023015"/>
    </source>
</evidence>
<evidence type="ECO:0000256" key="4">
    <source>
        <dbReference type="ARBA" id="ARBA00023163"/>
    </source>
</evidence>
<dbReference type="Pfam" id="PF00126">
    <property type="entry name" value="HTH_1"/>
    <property type="match status" value="1"/>
</dbReference>
<evidence type="ECO:0000313" key="7">
    <source>
        <dbReference type="Proteomes" id="UP000052068"/>
    </source>
</evidence>
<evidence type="ECO:0000313" key="6">
    <source>
        <dbReference type="EMBL" id="KJF67064.1"/>
    </source>
</evidence>
<dbReference type="InterPro" id="IPR005119">
    <property type="entry name" value="LysR_subst-bd"/>
</dbReference>
<evidence type="ECO:0000256" key="1">
    <source>
        <dbReference type="ARBA" id="ARBA00009437"/>
    </source>
</evidence>
<proteinExistence type="inferred from homology"/>
<dbReference type="RefSeq" id="WP_045021289.1">
    <property type="nucleotide sequence ID" value="NZ_JWJH01000012.1"/>
</dbReference>
<dbReference type="SUPFAM" id="SSF46785">
    <property type="entry name" value="Winged helix' DNA-binding domain"/>
    <property type="match status" value="1"/>
</dbReference>
<dbReference type="PROSITE" id="PS50931">
    <property type="entry name" value="HTH_LYSR"/>
    <property type="match status" value="1"/>
</dbReference>
<name>A0ABR5CQN7_9HYPH</name>
<organism evidence="6 7">
    <name type="scientific">Rhizobium nepotum 39/7</name>
    <dbReference type="NCBI Taxonomy" id="1368418"/>
    <lineage>
        <taxon>Bacteria</taxon>
        <taxon>Pseudomonadati</taxon>
        <taxon>Pseudomonadota</taxon>
        <taxon>Alphaproteobacteria</taxon>
        <taxon>Hyphomicrobiales</taxon>
        <taxon>Rhizobiaceae</taxon>
        <taxon>Rhizobium/Agrobacterium group</taxon>
        <taxon>Rhizobium</taxon>
    </lineage>
</organism>
<evidence type="ECO:0000259" key="5">
    <source>
        <dbReference type="PROSITE" id="PS50931"/>
    </source>
</evidence>
<dbReference type="Gene3D" id="3.40.190.290">
    <property type="match status" value="1"/>
</dbReference>
<evidence type="ECO:0000256" key="3">
    <source>
        <dbReference type="ARBA" id="ARBA00023125"/>
    </source>
</evidence>
<gene>
    <name evidence="6" type="ORF">RS75_13615</name>
</gene>
<reference evidence="6 7" key="1">
    <citation type="submission" date="2015-03" db="EMBL/GenBank/DDBJ databases">
        <title>Draft Genome Sequences of Agrobacterium nepotum Strain 39/7T (= CFBP 7436T = LMG 26435T) and Agrobacterium sp. Strain KFB 330 (= CFBP 8308 = LMG 28674).</title>
        <authorList>
            <person name="Kuzmanovic N."/>
            <person name="Pulawska J."/>
            <person name="Obradovic A."/>
        </authorList>
    </citation>
    <scope>NUCLEOTIDE SEQUENCE [LARGE SCALE GENOMIC DNA]</scope>
    <source>
        <strain evidence="6 7">39/7</strain>
    </source>
</reference>
<sequence length="313" mass="34190">MDDRGFSLDRMRTFVRVAERGSLSATARDLGIGQSTVTRHINELEEAVGVPLLGRTTRRVTLTEEGSRYYTNCLQILRLVEQAAEEARDARQVPAGAVRLSCTAALGVMHVTRIIFDFQDRHPDIRIDLNLTDERIDLAREGVDIALRLGPIVDGAMKLFSIGESHRKVVGSPDYFSRHGRPARPAEFAQHNCVVMSNVAGSNQLFLTASDGVRLMVPMSGSLLVDHGLAARTALAAGRGIGPTHLWLVQDLLDAGELEIALDAYDLDPVPLSLLVVPERAGVARVRLLADFLVDEIRKLPGITPHRTPGDQA</sequence>
<dbReference type="InterPro" id="IPR036390">
    <property type="entry name" value="WH_DNA-bd_sf"/>
</dbReference>
<accession>A0ABR5CQN7</accession>
<keyword evidence="7" id="KW-1185">Reference proteome</keyword>
<dbReference type="InterPro" id="IPR036388">
    <property type="entry name" value="WH-like_DNA-bd_sf"/>
</dbReference>
<comment type="similarity">
    <text evidence="1">Belongs to the LysR transcriptional regulatory family.</text>
</comment>
<dbReference type="Proteomes" id="UP000052068">
    <property type="component" value="Unassembled WGS sequence"/>
</dbReference>
<dbReference type="PANTHER" id="PTHR30537">
    <property type="entry name" value="HTH-TYPE TRANSCRIPTIONAL REGULATOR"/>
    <property type="match status" value="1"/>
</dbReference>
<dbReference type="InterPro" id="IPR058163">
    <property type="entry name" value="LysR-type_TF_proteobact-type"/>
</dbReference>
<dbReference type="Gene3D" id="1.10.10.10">
    <property type="entry name" value="Winged helix-like DNA-binding domain superfamily/Winged helix DNA-binding domain"/>
    <property type="match status" value="1"/>
</dbReference>